<dbReference type="InterPro" id="IPR036322">
    <property type="entry name" value="WD40_repeat_dom_sf"/>
</dbReference>
<evidence type="ECO:0000256" key="1">
    <source>
        <dbReference type="ARBA" id="ARBA00022574"/>
    </source>
</evidence>
<dbReference type="OrthoDB" id="360957at2759"/>
<dbReference type="PANTHER" id="PTHR19857">
    <property type="entry name" value="MITOCHONDRIAL DIVISION PROTEIN 1-RELATED"/>
    <property type="match status" value="1"/>
</dbReference>
<dbReference type="SUPFAM" id="SSF50978">
    <property type="entry name" value="WD40 repeat-like"/>
    <property type="match status" value="1"/>
</dbReference>
<dbReference type="InterPro" id="IPR001680">
    <property type="entry name" value="WD40_rpt"/>
</dbReference>
<dbReference type="VEuPathDB" id="PiroplasmaDB:BEWA_002260"/>
<dbReference type="Proteomes" id="UP000031512">
    <property type="component" value="Chromosome 3"/>
</dbReference>
<evidence type="ECO:0000256" key="3">
    <source>
        <dbReference type="PROSITE-ProRule" id="PRU00221"/>
    </source>
</evidence>
<feature type="repeat" description="WD" evidence="3">
    <location>
        <begin position="237"/>
        <end position="271"/>
    </location>
</feature>
<dbReference type="InterPro" id="IPR051179">
    <property type="entry name" value="WD_repeat_multifunction"/>
</dbReference>
<keyword evidence="1 3" id="KW-0853">WD repeat</keyword>
<dbReference type="RefSeq" id="XP_004830485.1">
    <property type="nucleotide sequence ID" value="XM_004830428.1"/>
</dbReference>
<evidence type="ECO:0000313" key="4">
    <source>
        <dbReference type="EMBL" id="AFZ80819.1"/>
    </source>
</evidence>
<keyword evidence="2" id="KW-0677">Repeat</keyword>
<dbReference type="SMART" id="SM00320">
    <property type="entry name" value="WD40"/>
    <property type="match status" value="5"/>
</dbReference>
<dbReference type="eggNOG" id="KOG0296">
    <property type="taxonomic scope" value="Eukaryota"/>
</dbReference>
<dbReference type="PANTHER" id="PTHR19857:SF8">
    <property type="entry name" value="ANGIO-ASSOCIATED MIGRATORY CELL PROTEIN"/>
    <property type="match status" value="1"/>
</dbReference>
<evidence type="ECO:0000313" key="5">
    <source>
        <dbReference type="Proteomes" id="UP000031512"/>
    </source>
</evidence>
<dbReference type="KEGG" id="beq:BEWA_002260"/>
<dbReference type="PROSITE" id="PS50294">
    <property type="entry name" value="WD_REPEATS_REGION"/>
    <property type="match status" value="1"/>
</dbReference>
<evidence type="ECO:0000256" key="2">
    <source>
        <dbReference type="ARBA" id="ARBA00022737"/>
    </source>
</evidence>
<dbReference type="STRING" id="1537102.L0B108"/>
<keyword evidence="5" id="KW-1185">Reference proteome</keyword>
<dbReference type="GeneID" id="15805311"/>
<dbReference type="Gene3D" id="2.130.10.10">
    <property type="entry name" value="YVTN repeat-like/Quinoprotein amine dehydrogenase"/>
    <property type="match status" value="1"/>
</dbReference>
<name>L0B108_THEEQ</name>
<dbReference type="AlphaFoldDB" id="L0B108"/>
<gene>
    <name evidence="4" type="ORF">BEWA_002260</name>
</gene>
<dbReference type="InterPro" id="IPR015943">
    <property type="entry name" value="WD40/YVTN_repeat-like_dom_sf"/>
</dbReference>
<dbReference type="Pfam" id="PF00400">
    <property type="entry name" value="WD40"/>
    <property type="match status" value="2"/>
</dbReference>
<sequence>MDSHDTDSKKTIYSNNPSILLDYSLVDTESDGQLLVLGPFGDTISCCLYSPSGHILLLGCLDGKVYIHNAASFNYEQLNVVESMLKSVEWLNWHPDSSCFLFGGEGQCAYLCHYRPGSLPLLHSIVTSNSTQCGKILVYDVTVSVVGSDDGAVYMTKFGSPEHLAQNMANINTGNVHTTGQALHSEVHLHTESLKISDAELICLDCHEKVQLAIVGTASGDIHFVSLSKLKLVHSAMGAHSESVESVRFHPNPNVQLVASCGMDGNVIFWDPCKFSQISTVNLDMGLTRLLWHPKKSTVAIGDCSGGISIVRSGGILKEVQAHQNAVLDMAALNCGQDDVAIISVSQDFTAVIVGEIFNTD</sequence>
<organism evidence="4 5">
    <name type="scientific">Theileria equi strain WA</name>
    <dbReference type="NCBI Taxonomy" id="1537102"/>
    <lineage>
        <taxon>Eukaryota</taxon>
        <taxon>Sar</taxon>
        <taxon>Alveolata</taxon>
        <taxon>Apicomplexa</taxon>
        <taxon>Aconoidasida</taxon>
        <taxon>Piroplasmida</taxon>
        <taxon>Theileriidae</taxon>
        <taxon>Theileria</taxon>
    </lineage>
</organism>
<protein>
    <submittedName>
        <fullName evidence="4">WD domain, G-beta repeat domain-containing protein</fullName>
    </submittedName>
</protein>
<accession>L0B108</accession>
<reference evidence="4 5" key="1">
    <citation type="journal article" date="2012" name="BMC Genomics">
        <title>Comparative genomic analysis and phylogenetic position of Theileria equi.</title>
        <authorList>
            <person name="Kappmeyer L.S."/>
            <person name="Thiagarajan M."/>
            <person name="Herndon D.R."/>
            <person name="Ramsay J.D."/>
            <person name="Caler E."/>
            <person name="Djikeng A."/>
            <person name="Gillespie J.J."/>
            <person name="Lau A.O."/>
            <person name="Roalson E.H."/>
            <person name="Silva J.C."/>
            <person name="Silva M.G."/>
            <person name="Suarez C.E."/>
            <person name="Ueti M.W."/>
            <person name="Nene V.M."/>
            <person name="Mealey R.H."/>
            <person name="Knowles D.P."/>
            <person name="Brayton K.A."/>
        </authorList>
    </citation>
    <scope>NUCLEOTIDE SEQUENCE [LARGE SCALE GENOMIC DNA]</scope>
    <source>
        <strain evidence="4 5">WA</strain>
    </source>
</reference>
<dbReference type="EMBL" id="CP001670">
    <property type="protein sequence ID" value="AFZ80819.1"/>
    <property type="molecule type" value="Genomic_DNA"/>
</dbReference>
<dbReference type="PROSITE" id="PS50082">
    <property type="entry name" value="WD_REPEATS_2"/>
    <property type="match status" value="1"/>
</dbReference>
<proteinExistence type="predicted"/>